<feature type="non-terminal residue" evidence="1">
    <location>
        <position position="31"/>
    </location>
</feature>
<accession>A0A1A8KQM3</accession>
<evidence type="ECO:0000313" key="1">
    <source>
        <dbReference type="EMBL" id="SBR34543.1"/>
    </source>
</evidence>
<dbReference type="AlphaFoldDB" id="A0A1A8KQM3"/>
<sequence>KFTFYSDCGIQQSEINKCRLLSPYDQILKRS</sequence>
<proteinExistence type="predicted"/>
<reference evidence="1" key="1">
    <citation type="submission" date="2016-05" db="EMBL/GenBank/DDBJ databases">
        <authorList>
            <person name="Lavstsen T."/>
            <person name="Jespersen J.S."/>
        </authorList>
    </citation>
    <scope>NUCLEOTIDE SEQUENCE</scope>
    <source>
        <tissue evidence="1">Brain</tissue>
    </source>
</reference>
<dbReference type="EMBL" id="HAEE01014493">
    <property type="protein sequence ID" value="SBR34543.1"/>
    <property type="molecule type" value="Transcribed_RNA"/>
</dbReference>
<feature type="non-terminal residue" evidence="1">
    <location>
        <position position="1"/>
    </location>
</feature>
<protein>
    <submittedName>
        <fullName evidence="1">Lysyl oxidase</fullName>
    </submittedName>
</protein>
<organism evidence="1">
    <name type="scientific">Nothobranchius kuhntae</name>
    <name type="common">Beira killifish</name>
    <dbReference type="NCBI Taxonomy" id="321403"/>
    <lineage>
        <taxon>Eukaryota</taxon>
        <taxon>Metazoa</taxon>
        <taxon>Chordata</taxon>
        <taxon>Craniata</taxon>
        <taxon>Vertebrata</taxon>
        <taxon>Euteleostomi</taxon>
        <taxon>Actinopterygii</taxon>
        <taxon>Neopterygii</taxon>
        <taxon>Teleostei</taxon>
        <taxon>Neoteleostei</taxon>
        <taxon>Acanthomorphata</taxon>
        <taxon>Ovalentaria</taxon>
        <taxon>Atherinomorphae</taxon>
        <taxon>Cyprinodontiformes</taxon>
        <taxon>Nothobranchiidae</taxon>
        <taxon>Nothobranchius</taxon>
    </lineage>
</organism>
<reference evidence="1" key="2">
    <citation type="submission" date="2016-06" db="EMBL/GenBank/DDBJ databases">
        <title>The genome of a short-lived fish provides insights into sex chromosome evolution and the genetic control of aging.</title>
        <authorList>
            <person name="Reichwald K."/>
            <person name="Felder M."/>
            <person name="Petzold A."/>
            <person name="Koch P."/>
            <person name="Groth M."/>
            <person name="Platzer M."/>
        </authorList>
    </citation>
    <scope>NUCLEOTIDE SEQUENCE</scope>
    <source>
        <tissue evidence="1">Brain</tissue>
    </source>
</reference>
<name>A0A1A8KQM3_NOTKU</name>
<gene>
    <name evidence="1" type="primary">Nfu_g_1_024555</name>
</gene>